<feature type="region of interest" description="Disordered" evidence="1">
    <location>
        <begin position="127"/>
        <end position="146"/>
    </location>
</feature>
<evidence type="ECO:0000313" key="2">
    <source>
        <dbReference type="EMBL" id="KAK4260736.1"/>
    </source>
</evidence>
<dbReference type="AlphaFoldDB" id="A0AAE1IZ64"/>
<organism evidence="2 3">
    <name type="scientific">Acacia crassicarpa</name>
    <name type="common">northern wattle</name>
    <dbReference type="NCBI Taxonomy" id="499986"/>
    <lineage>
        <taxon>Eukaryota</taxon>
        <taxon>Viridiplantae</taxon>
        <taxon>Streptophyta</taxon>
        <taxon>Embryophyta</taxon>
        <taxon>Tracheophyta</taxon>
        <taxon>Spermatophyta</taxon>
        <taxon>Magnoliopsida</taxon>
        <taxon>eudicotyledons</taxon>
        <taxon>Gunneridae</taxon>
        <taxon>Pentapetalae</taxon>
        <taxon>rosids</taxon>
        <taxon>fabids</taxon>
        <taxon>Fabales</taxon>
        <taxon>Fabaceae</taxon>
        <taxon>Caesalpinioideae</taxon>
        <taxon>mimosoid clade</taxon>
        <taxon>Acacieae</taxon>
        <taxon>Acacia</taxon>
    </lineage>
</organism>
<dbReference type="Pfam" id="PF14009">
    <property type="entry name" value="PADRE"/>
    <property type="match status" value="1"/>
</dbReference>
<keyword evidence="3" id="KW-1185">Reference proteome</keyword>
<reference evidence="2" key="1">
    <citation type="submission" date="2023-10" db="EMBL/GenBank/DDBJ databases">
        <title>Chromosome-level genome of the transformable northern wattle, Acacia crassicarpa.</title>
        <authorList>
            <person name="Massaro I."/>
            <person name="Sinha N.R."/>
            <person name="Poethig S."/>
            <person name="Leichty A.R."/>
        </authorList>
    </citation>
    <scope>NUCLEOTIDE SEQUENCE</scope>
    <source>
        <strain evidence="2">Acra3RX</strain>
        <tissue evidence="2">Leaf</tissue>
    </source>
</reference>
<dbReference type="EMBL" id="JAWXYG010000010">
    <property type="protein sequence ID" value="KAK4260736.1"/>
    <property type="molecule type" value="Genomic_DNA"/>
</dbReference>
<accession>A0AAE1IZ64</accession>
<sequence length="195" mass="21612">MGNYTSCALPTPLMKNSRAARVIFPTGEVKQYKQAMKAAELMLECPGCFIVDSRSLNIGRRFTALGADVELNSGSVYILFPMRRLNSIITAADMAILFMASNSAAKRIKGGKVSVMPEKTRESAAAAEEKKEEATNGGDYRGPRLSLEGIEPGFHHRLSYSRSSKPMLETISEEPINNVRRSDQKGRRENRIRIL</sequence>
<protein>
    <submittedName>
        <fullName evidence="2">Uncharacterized protein</fullName>
    </submittedName>
</protein>
<feature type="compositionally biased region" description="Basic and acidic residues" evidence="1">
    <location>
        <begin position="180"/>
        <end position="195"/>
    </location>
</feature>
<dbReference type="Proteomes" id="UP001293593">
    <property type="component" value="Unassembled WGS sequence"/>
</dbReference>
<gene>
    <name evidence="2" type="ORF">QN277_003814</name>
</gene>
<evidence type="ECO:0000256" key="1">
    <source>
        <dbReference type="SAM" id="MobiDB-lite"/>
    </source>
</evidence>
<dbReference type="PANTHER" id="PTHR33052">
    <property type="entry name" value="DUF4228 DOMAIN PROTEIN-RELATED"/>
    <property type="match status" value="1"/>
</dbReference>
<comment type="caution">
    <text evidence="2">The sequence shown here is derived from an EMBL/GenBank/DDBJ whole genome shotgun (WGS) entry which is preliminary data.</text>
</comment>
<name>A0AAE1IZ64_9FABA</name>
<feature type="region of interest" description="Disordered" evidence="1">
    <location>
        <begin position="176"/>
        <end position="195"/>
    </location>
</feature>
<dbReference type="InterPro" id="IPR025322">
    <property type="entry name" value="PADRE_dom"/>
</dbReference>
<proteinExistence type="predicted"/>
<evidence type="ECO:0000313" key="3">
    <source>
        <dbReference type="Proteomes" id="UP001293593"/>
    </source>
</evidence>